<comment type="subcellular location">
    <subcellularLocation>
        <location evidence="1">Endomembrane system</location>
        <topology evidence="1">Multi-pass membrane protein</topology>
    </subcellularLocation>
    <subcellularLocation>
        <location evidence="2">Golgi apparatus membrane</location>
    </subcellularLocation>
</comment>
<sequence length="300" mass="32153">MEPLSWLIILSAVMFIGSYIAGSLPLAVQLSQKKVHLLSSFGGGMLIGTCLVVVIPEGTEAIYKSTLQVNNTGQQHLQKRDPSGEGDGHAAMGIALIVGFALMFIIDQLSSQKTKPSMNGQEYSELEVISGERERERDSEQHRHDMSTASVTGLLIHAAADGIALGASVTRPELSVIVFLAIILHKAPAAFGLTSLLLNSGLTKTSIQKYLILFALAAPTGSILTYLLVGLFSSNVTSTDIEYFSGLLLVFSGGTFLFVAMHALQEVSHSKPNEVNRPTQLLITLAGMLIPTTLNIMHNH</sequence>
<evidence type="ECO:0000256" key="7">
    <source>
        <dbReference type="SAM" id="Phobius"/>
    </source>
</evidence>
<evidence type="ECO:0000313" key="8">
    <source>
        <dbReference type="EMBL" id="PHZ07359.1"/>
    </source>
</evidence>
<feature type="transmembrane region" description="Helical" evidence="7">
    <location>
        <begin position="241"/>
        <end position="260"/>
    </location>
</feature>
<feature type="transmembrane region" description="Helical" evidence="7">
    <location>
        <begin position="281"/>
        <end position="298"/>
    </location>
</feature>
<dbReference type="EMBL" id="KZ303878">
    <property type="protein sequence ID" value="PHZ07359.1"/>
    <property type="molecule type" value="Genomic_DNA"/>
</dbReference>
<protein>
    <submittedName>
        <fullName evidence="8">Zinc/iron permease</fullName>
    </submittedName>
</protein>
<evidence type="ECO:0000256" key="3">
    <source>
        <dbReference type="ARBA" id="ARBA00022692"/>
    </source>
</evidence>
<name>A0A2G4SF01_RHIZD</name>
<organism evidence="8 9">
    <name type="scientific">Rhizopus microsporus ATCC 52813</name>
    <dbReference type="NCBI Taxonomy" id="1340429"/>
    <lineage>
        <taxon>Eukaryota</taxon>
        <taxon>Fungi</taxon>
        <taxon>Fungi incertae sedis</taxon>
        <taxon>Mucoromycota</taxon>
        <taxon>Mucoromycotina</taxon>
        <taxon>Mucoromycetes</taxon>
        <taxon>Mucorales</taxon>
        <taxon>Mucorineae</taxon>
        <taxon>Rhizopodaceae</taxon>
        <taxon>Rhizopus</taxon>
    </lineage>
</organism>
<dbReference type="GO" id="GO:0000139">
    <property type="term" value="C:Golgi membrane"/>
    <property type="evidence" value="ECO:0007669"/>
    <property type="project" value="UniProtKB-SubCell"/>
</dbReference>
<dbReference type="GO" id="GO:0046873">
    <property type="term" value="F:metal ion transmembrane transporter activity"/>
    <property type="evidence" value="ECO:0007669"/>
    <property type="project" value="InterPro"/>
</dbReference>
<keyword evidence="6 7" id="KW-0472">Membrane</keyword>
<dbReference type="GO" id="GO:0006829">
    <property type="term" value="P:zinc ion transport"/>
    <property type="evidence" value="ECO:0007669"/>
    <property type="project" value="InterPro"/>
</dbReference>
<dbReference type="AlphaFoldDB" id="A0A2G4SF01"/>
<feature type="transmembrane region" description="Helical" evidence="7">
    <location>
        <begin position="210"/>
        <end position="229"/>
    </location>
</feature>
<dbReference type="GeneID" id="35436091"/>
<dbReference type="PANTHER" id="PTHR16133">
    <property type="entry name" value="SOLUTE CARRIER FAMILY 39 ZINC TRANSPORTER , MEMBER 9-RELATED"/>
    <property type="match status" value="1"/>
</dbReference>
<dbReference type="Pfam" id="PF02535">
    <property type="entry name" value="Zip"/>
    <property type="match status" value="1"/>
</dbReference>
<keyword evidence="9" id="KW-1185">Reference proteome</keyword>
<feature type="transmembrane region" description="Helical" evidence="7">
    <location>
        <begin position="88"/>
        <end position="106"/>
    </location>
</feature>
<gene>
    <name evidence="8" type="ORF">RHIMIDRAFT_100339</name>
</gene>
<evidence type="ECO:0000256" key="5">
    <source>
        <dbReference type="ARBA" id="ARBA00023034"/>
    </source>
</evidence>
<keyword evidence="4 7" id="KW-1133">Transmembrane helix</keyword>
<keyword evidence="5" id="KW-0333">Golgi apparatus</keyword>
<dbReference type="Proteomes" id="UP000242254">
    <property type="component" value="Unassembled WGS sequence"/>
</dbReference>
<evidence type="ECO:0000256" key="2">
    <source>
        <dbReference type="ARBA" id="ARBA00004394"/>
    </source>
</evidence>
<evidence type="ECO:0000256" key="4">
    <source>
        <dbReference type="ARBA" id="ARBA00022989"/>
    </source>
</evidence>
<feature type="transmembrane region" description="Helical" evidence="7">
    <location>
        <begin position="6"/>
        <end position="28"/>
    </location>
</feature>
<dbReference type="PANTHER" id="PTHR16133:SF0">
    <property type="entry name" value="ZINC_IRON REGULATED TRANSPORTER-RELATED PROTEIN 102B, ISOFORM E"/>
    <property type="match status" value="1"/>
</dbReference>
<dbReference type="InterPro" id="IPR045891">
    <property type="entry name" value="ZIP9"/>
</dbReference>
<evidence type="ECO:0000313" key="9">
    <source>
        <dbReference type="Proteomes" id="UP000242254"/>
    </source>
</evidence>
<feature type="transmembrane region" description="Helical" evidence="7">
    <location>
        <begin position="35"/>
        <end position="55"/>
    </location>
</feature>
<proteinExistence type="predicted"/>
<evidence type="ECO:0000256" key="6">
    <source>
        <dbReference type="ARBA" id="ARBA00023136"/>
    </source>
</evidence>
<evidence type="ECO:0000256" key="1">
    <source>
        <dbReference type="ARBA" id="ARBA00004127"/>
    </source>
</evidence>
<keyword evidence="3 7" id="KW-0812">Transmembrane</keyword>
<feature type="transmembrane region" description="Helical" evidence="7">
    <location>
        <begin position="176"/>
        <end position="198"/>
    </location>
</feature>
<reference evidence="8 9" key="1">
    <citation type="journal article" date="2016" name="Proc. Natl. Acad. Sci. U.S.A.">
        <title>Lipid metabolic changes in an early divergent fungus govern the establishment of a mutualistic symbiosis with endobacteria.</title>
        <authorList>
            <person name="Lastovetsky O.A."/>
            <person name="Gaspar M.L."/>
            <person name="Mondo S.J."/>
            <person name="LaButti K.M."/>
            <person name="Sandor L."/>
            <person name="Grigoriev I.V."/>
            <person name="Henry S.A."/>
            <person name="Pawlowska T.E."/>
        </authorList>
    </citation>
    <scope>NUCLEOTIDE SEQUENCE [LARGE SCALE GENOMIC DNA]</scope>
    <source>
        <strain evidence="8 9">ATCC 52813</strain>
    </source>
</reference>
<accession>A0A2G4SF01</accession>
<dbReference type="RefSeq" id="XP_023461067.1">
    <property type="nucleotide sequence ID" value="XM_023605101.1"/>
</dbReference>
<dbReference type="InterPro" id="IPR003689">
    <property type="entry name" value="ZIP"/>
</dbReference>